<accession>A0A3M2KY43</accession>
<sequence>MASTFGSQGFSAGLRCDVPAQIESFEAAQTLLRMHHQCCSARCMARQSARQFVDYVAGVQDRRP</sequence>
<keyword evidence="2" id="KW-1185">Reference proteome</keyword>
<name>A0A3M2KY43_9NOCA</name>
<dbReference type="EMBL" id="RFFH01000021">
    <property type="protein sequence ID" value="RMI28455.1"/>
    <property type="molecule type" value="Genomic_DNA"/>
</dbReference>
<comment type="caution">
    <text evidence="1">The sequence shown here is derived from an EMBL/GenBank/DDBJ whole genome shotgun (WGS) entry which is preliminary data.</text>
</comment>
<organism evidence="1 2">
    <name type="scientific">Nocardia stercoris</name>
    <dbReference type="NCBI Taxonomy" id="2483361"/>
    <lineage>
        <taxon>Bacteria</taxon>
        <taxon>Bacillati</taxon>
        <taxon>Actinomycetota</taxon>
        <taxon>Actinomycetes</taxon>
        <taxon>Mycobacteriales</taxon>
        <taxon>Nocardiaceae</taxon>
        <taxon>Nocardia</taxon>
    </lineage>
</organism>
<evidence type="ECO:0000313" key="1">
    <source>
        <dbReference type="EMBL" id="RMI28455.1"/>
    </source>
</evidence>
<dbReference type="AlphaFoldDB" id="A0A3M2KY43"/>
<evidence type="ECO:0000313" key="2">
    <source>
        <dbReference type="Proteomes" id="UP000279275"/>
    </source>
</evidence>
<reference evidence="1 2" key="1">
    <citation type="submission" date="2018-10" db="EMBL/GenBank/DDBJ databases">
        <title>Isolation from cow dung.</title>
        <authorList>
            <person name="Ling L."/>
        </authorList>
    </citation>
    <scope>NUCLEOTIDE SEQUENCE [LARGE SCALE GENOMIC DNA]</scope>
    <source>
        <strain evidence="1 2">NEAU-LL90</strain>
    </source>
</reference>
<dbReference type="Proteomes" id="UP000279275">
    <property type="component" value="Unassembled WGS sequence"/>
</dbReference>
<proteinExistence type="predicted"/>
<gene>
    <name evidence="1" type="ORF">EBN03_29980</name>
</gene>
<protein>
    <submittedName>
        <fullName evidence="1">Uncharacterized protein</fullName>
    </submittedName>
</protein>